<proteinExistence type="predicted"/>
<dbReference type="InterPro" id="IPR050484">
    <property type="entry name" value="Transf_Hexapept/Carb_Anhydrase"/>
</dbReference>
<organism evidence="1 2">
    <name type="scientific">Geotalea uraniireducens</name>
    <dbReference type="NCBI Taxonomy" id="351604"/>
    <lineage>
        <taxon>Bacteria</taxon>
        <taxon>Pseudomonadati</taxon>
        <taxon>Thermodesulfobacteriota</taxon>
        <taxon>Desulfuromonadia</taxon>
        <taxon>Geobacterales</taxon>
        <taxon>Geobacteraceae</taxon>
        <taxon>Geotalea</taxon>
    </lineage>
</organism>
<dbReference type="Pfam" id="PF00132">
    <property type="entry name" value="Hexapep"/>
    <property type="match status" value="1"/>
</dbReference>
<evidence type="ECO:0000313" key="2">
    <source>
        <dbReference type="Proteomes" id="UP001317705"/>
    </source>
</evidence>
<dbReference type="SUPFAM" id="SSF51161">
    <property type="entry name" value="Trimeric LpxA-like enzymes"/>
    <property type="match status" value="1"/>
</dbReference>
<dbReference type="InterPro" id="IPR047324">
    <property type="entry name" value="LbH_gamma_CA-like"/>
</dbReference>
<name>A0ABN6VLX5_9BACT</name>
<dbReference type="Gene3D" id="2.160.10.10">
    <property type="entry name" value="Hexapeptide repeat proteins"/>
    <property type="match status" value="1"/>
</dbReference>
<evidence type="ECO:0000313" key="1">
    <source>
        <dbReference type="EMBL" id="BDV41101.1"/>
    </source>
</evidence>
<dbReference type="InterPro" id="IPR011004">
    <property type="entry name" value="Trimer_LpxA-like_sf"/>
</dbReference>
<protein>
    <submittedName>
        <fullName evidence="1">Gamma carbonic anhydrase family protein</fullName>
    </submittedName>
</protein>
<dbReference type="Proteomes" id="UP001317705">
    <property type="component" value="Chromosome"/>
</dbReference>
<dbReference type="RefSeq" id="WP_282001049.1">
    <property type="nucleotide sequence ID" value="NZ_AP027151.1"/>
</dbReference>
<dbReference type="CDD" id="cd04645">
    <property type="entry name" value="LbH_gamma_CA_like"/>
    <property type="match status" value="1"/>
</dbReference>
<keyword evidence="2" id="KW-1185">Reference proteome</keyword>
<sequence>MIRTFKGNTPSIDRSVFIAETAAVIGDVIIGPDSSIWYNVVIRGDVNSIRIGCRTNIQDLCLLHVTHRDGPDVPGAPLIIGDDVTVGHHVTLHGCAIGNGAFIGMQALVMDYAVIGEGALIGAGSLVTEGTVVPPHTLWLGAPARYRRKLIPAEIERLKRSAEAYVGYARQYLSGQP</sequence>
<dbReference type="PANTHER" id="PTHR13061:SF29">
    <property type="entry name" value="GAMMA CARBONIC ANHYDRASE-LIKE 1, MITOCHONDRIAL-RELATED"/>
    <property type="match status" value="1"/>
</dbReference>
<gene>
    <name evidence="1" type="primary">yrdA</name>
    <name evidence="1" type="ORF">GURASL_00240</name>
</gene>
<dbReference type="EMBL" id="AP027151">
    <property type="protein sequence ID" value="BDV41101.1"/>
    <property type="molecule type" value="Genomic_DNA"/>
</dbReference>
<accession>A0ABN6VLX5</accession>
<dbReference type="InterPro" id="IPR001451">
    <property type="entry name" value="Hexapep"/>
</dbReference>
<dbReference type="PANTHER" id="PTHR13061">
    <property type="entry name" value="DYNACTIN SUBUNIT P25"/>
    <property type="match status" value="1"/>
</dbReference>
<reference evidence="1 2" key="1">
    <citation type="submission" date="2022-12" db="EMBL/GenBank/DDBJ databases">
        <title>Polyphasic characterization of Geotalea uranireducens NIT-SL11 newly isolated from a complex of sewage sludge and microbially reduced graphene oxide.</title>
        <authorList>
            <person name="Xie L."/>
            <person name="Yoshida N."/>
            <person name="Meng L."/>
        </authorList>
    </citation>
    <scope>NUCLEOTIDE SEQUENCE [LARGE SCALE GENOMIC DNA]</scope>
    <source>
        <strain evidence="1 2">NIT-SL11</strain>
    </source>
</reference>